<keyword evidence="3" id="KW-0723">Serine/threonine-protein kinase</keyword>
<name>A0A6G3U1B7_9ACTN</name>
<comment type="caution">
    <text evidence="3">The sequence shown here is derived from an EMBL/GenBank/DDBJ whole genome shotgun (WGS) entry which is preliminary data.</text>
</comment>
<keyword evidence="3" id="KW-0808">Transferase</keyword>
<reference evidence="3" key="1">
    <citation type="submission" date="2020-01" db="EMBL/GenBank/DDBJ databases">
        <title>Insect and environment-associated Actinomycetes.</title>
        <authorList>
            <person name="Currrie C."/>
            <person name="Chevrette M."/>
            <person name="Carlson C."/>
            <person name="Stubbendieck R."/>
            <person name="Wendt-Pienkowski E."/>
        </authorList>
    </citation>
    <scope>NUCLEOTIDE SEQUENCE</scope>
    <source>
        <strain evidence="3">SID7958</strain>
    </source>
</reference>
<evidence type="ECO:0000313" key="3">
    <source>
        <dbReference type="EMBL" id="NEC80312.1"/>
    </source>
</evidence>
<protein>
    <submittedName>
        <fullName evidence="3">Serine/threonine protein kinase</fullName>
    </submittedName>
</protein>
<keyword evidence="3" id="KW-0418">Kinase</keyword>
<accession>A0A6G3U1B7</accession>
<organism evidence="3">
    <name type="scientific">Streptomyces sp. SID7958</name>
    <dbReference type="NCBI Taxonomy" id="2706093"/>
    <lineage>
        <taxon>Bacteria</taxon>
        <taxon>Bacillati</taxon>
        <taxon>Actinomycetota</taxon>
        <taxon>Actinomycetes</taxon>
        <taxon>Kitasatosporales</taxon>
        <taxon>Streptomycetaceae</taxon>
        <taxon>Streptomyces</taxon>
    </lineage>
</organism>
<keyword evidence="2" id="KW-0732">Signal</keyword>
<evidence type="ECO:0000256" key="2">
    <source>
        <dbReference type="SAM" id="SignalP"/>
    </source>
</evidence>
<feature type="signal peptide" evidence="2">
    <location>
        <begin position="1"/>
        <end position="24"/>
    </location>
</feature>
<dbReference type="GO" id="GO:0004674">
    <property type="term" value="F:protein serine/threonine kinase activity"/>
    <property type="evidence" value="ECO:0007669"/>
    <property type="project" value="UniProtKB-KW"/>
</dbReference>
<dbReference type="EMBL" id="JAAGMU010000740">
    <property type="protein sequence ID" value="NEC80312.1"/>
    <property type="molecule type" value="Genomic_DNA"/>
</dbReference>
<proteinExistence type="predicted"/>
<gene>
    <name evidence="3" type="ORF">G3I38_13980</name>
</gene>
<sequence>RLTLAAAAVALAAALGVGAWLATADDDTGTPQDTRNSAPTTP</sequence>
<feature type="non-terminal residue" evidence="3">
    <location>
        <position position="1"/>
    </location>
</feature>
<feature type="compositionally biased region" description="Polar residues" evidence="1">
    <location>
        <begin position="29"/>
        <end position="42"/>
    </location>
</feature>
<feature type="chain" id="PRO_5026240288" evidence="2">
    <location>
        <begin position="25"/>
        <end position="42"/>
    </location>
</feature>
<evidence type="ECO:0000256" key="1">
    <source>
        <dbReference type="SAM" id="MobiDB-lite"/>
    </source>
</evidence>
<feature type="region of interest" description="Disordered" evidence="1">
    <location>
        <begin position="23"/>
        <end position="42"/>
    </location>
</feature>
<dbReference type="AlphaFoldDB" id="A0A6G3U1B7"/>